<dbReference type="Proteomes" id="UP001054857">
    <property type="component" value="Unassembled WGS sequence"/>
</dbReference>
<feature type="compositionally biased region" description="Low complexity" evidence="1">
    <location>
        <begin position="1198"/>
        <end position="1216"/>
    </location>
</feature>
<feature type="region of interest" description="Disordered" evidence="1">
    <location>
        <begin position="1"/>
        <end position="25"/>
    </location>
</feature>
<feature type="region of interest" description="Disordered" evidence="1">
    <location>
        <begin position="231"/>
        <end position="298"/>
    </location>
</feature>
<dbReference type="PANTHER" id="PTHR45725">
    <property type="entry name" value="FORMIN HOMOLOGY 2 FAMILY MEMBER"/>
    <property type="match status" value="1"/>
</dbReference>
<feature type="compositionally biased region" description="Low complexity" evidence="1">
    <location>
        <begin position="607"/>
        <end position="618"/>
    </location>
</feature>
<sequence>MASPMSQSSTIGLSRRLNPTPHRSGIGSNTLLLLHSSHRPRPFPGRLRNRPLPIYTLPAASSAPATSTAAAASSAVHCNAIPATLVAAAGTSPTPLIAPGAVAGACSSRYGCRWGAARRYGCVHGWGGGRRLQVVAARGRPEEGETAAAGDGSGEGVRERAGITADAGAGTGVGGGSHDSGVAGGGGRAMDAEQLLTLAEEYVDAWWRGVARGADAVAEALRELVVQPGEGALAPGPTHGSLGERAPHQAATAASTTHTSSRRDEHHAEKMKAATSPLGAAQGPGGAAVAAGGAASRGAGSGVAAQEAAAAKEKAEGVASKREARPAGQAGTGEGLPKDGGEGVASKGGVAAAGEAKKAEEKGLRREGEREREDVEAAAAAGEGAAGIHISGGGGGGGEVELVPDGVLHKRPLRGYDALISHLAVQHTEYHRVQYRPVVSAASAPSHCAFVLGEYRMQDVGGLAGHPATFRVSRGYCLYKLAVDPHSGRIVRGWVRRQLTQEERDERVWDPVHVYPAPFPLEHLHLTRGGRPDPRVMEEAACAWVAAQATAPPQPPPPEQKQDEEKETDGKVSTSAEHQHQQQQQTLTGAKELGRVTTPGGQGGGEAAVDVAASSGGPKAEEAEGAGAPQAALSDASGDEVSEPTSAAPAAARTEPNTGGEREATADREKGSNGAGSGVDADGGLQSISTAGFINSVSPHVSSLGGAAGEISSTGSSAAGRESGGGGSSSEHGGSGGGDAEAAPAPAPAPAPAAMAAGGVEGGSAAGGKEPLSPVSSSSSTTAEASEAAAAVPNSPAVTTTRAQARLTNQILAEDCRLLDAYGIWPGPEEDHGPYAPSYSGTYGGRRPQAVVGAQRVLHRIQAQQQRCLRIEPVLRDVAVSEDHNIAFVHWTNTIVPAPEPATPAAAPAAPLQQSAAAKLSPSAAALSRTERVYGRGAADVAAVSTAAASVASAAAQAASAAADAATTAASAASVAATSANTAATIAATAATAAAFIAQGEAADVSSSRSSKGPDGAVAPSALPSPATPLLGPASEQGATAKGAASAQMKEEERQKQKQPAAVALEERKGAAGAAQIEGSLTAGSTANNTSGGSRSSSTGKSGVSSSKGGDAAEGSSSGGGSTRPLGLQDLRIPMPQLPQMPQMPYMQMPIQIQNLEDALSAAAQRVAGAAGTAAAAASAAAAAATAVIRADAAAAAASTGARDQPAATAAAAAPTRRPPPAADLPYHQDCMAALLFHDDGTISDVWLFRGPFHFERRMLRP</sequence>
<dbReference type="EMBL" id="BMAR01000035">
    <property type="protein sequence ID" value="GFR50180.1"/>
    <property type="molecule type" value="Genomic_DNA"/>
</dbReference>
<feature type="compositionally biased region" description="Basic and acidic residues" evidence="1">
    <location>
        <begin position="314"/>
        <end position="325"/>
    </location>
</feature>
<dbReference type="PANTHER" id="PTHR45725:SF18">
    <property type="entry name" value="ORC1-LIKE AAA ATPASE DOMAIN-CONTAINING PROTEIN"/>
    <property type="match status" value="1"/>
</dbReference>
<feature type="compositionally biased region" description="Low complexity" evidence="1">
    <location>
        <begin position="287"/>
        <end position="298"/>
    </location>
</feature>
<feature type="compositionally biased region" description="Low complexity" evidence="1">
    <location>
        <begin position="1017"/>
        <end position="1035"/>
    </location>
</feature>
<gene>
    <name evidence="2" type="ORF">Agub_g12321</name>
</gene>
<feature type="compositionally biased region" description="Low complexity" evidence="1">
    <location>
        <begin position="250"/>
        <end position="259"/>
    </location>
</feature>
<feature type="compositionally biased region" description="Basic and acidic residues" evidence="1">
    <location>
        <begin position="261"/>
        <end position="272"/>
    </location>
</feature>
<feature type="compositionally biased region" description="Low complexity" evidence="1">
    <location>
        <begin position="773"/>
        <end position="799"/>
    </location>
</feature>
<feature type="compositionally biased region" description="Low complexity" evidence="1">
    <location>
        <begin position="712"/>
        <end position="721"/>
    </location>
</feature>
<evidence type="ECO:0000313" key="2">
    <source>
        <dbReference type="EMBL" id="GFR50180.1"/>
    </source>
</evidence>
<feature type="region of interest" description="Disordered" evidence="1">
    <location>
        <begin position="704"/>
        <end position="799"/>
    </location>
</feature>
<feature type="region of interest" description="Disordered" evidence="1">
    <location>
        <begin position="549"/>
        <end position="684"/>
    </location>
</feature>
<evidence type="ECO:0000313" key="3">
    <source>
        <dbReference type="Proteomes" id="UP001054857"/>
    </source>
</evidence>
<proteinExistence type="predicted"/>
<name>A0AAD3HRQ5_9CHLO</name>
<feature type="compositionally biased region" description="Low complexity" evidence="1">
    <location>
        <begin position="377"/>
        <end position="389"/>
    </location>
</feature>
<feature type="compositionally biased region" description="Polar residues" evidence="1">
    <location>
        <begin position="1"/>
        <end position="12"/>
    </location>
</feature>
<feature type="compositionally biased region" description="Low complexity" evidence="1">
    <location>
        <begin position="1082"/>
        <end position="1116"/>
    </location>
</feature>
<comment type="caution">
    <text evidence="2">The sequence shown here is derived from an EMBL/GenBank/DDBJ whole genome shotgun (WGS) entry which is preliminary data.</text>
</comment>
<feature type="region of interest" description="Disordered" evidence="1">
    <location>
        <begin position="1198"/>
        <end position="1225"/>
    </location>
</feature>
<feature type="compositionally biased region" description="Basic and acidic residues" evidence="1">
    <location>
        <begin position="560"/>
        <end position="570"/>
    </location>
</feature>
<feature type="compositionally biased region" description="Low complexity" evidence="1">
    <location>
        <begin position="344"/>
        <end position="354"/>
    </location>
</feature>
<protein>
    <submittedName>
        <fullName evidence="2">Uncharacterized protein</fullName>
    </submittedName>
</protein>
<organism evidence="2 3">
    <name type="scientific">Astrephomene gubernaculifera</name>
    <dbReference type="NCBI Taxonomy" id="47775"/>
    <lineage>
        <taxon>Eukaryota</taxon>
        <taxon>Viridiplantae</taxon>
        <taxon>Chlorophyta</taxon>
        <taxon>core chlorophytes</taxon>
        <taxon>Chlorophyceae</taxon>
        <taxon>CS clade</taxon>
        <taxon>Chlamydomonadales</taxon>
        <taxon>Astrephomenaceae</taxon>
        <taxon>Astrephomene</taxon>
    </lineage>
</organism>
<feature type="compositionally biased region" description="Basic and acidic residues" evidence="1">
    <location>
        <begin position="355"/>
        <end position="375"/>
    </location>
</feature>
<feature type="compositionally biased region" description="Gly residues" evidence="1">
    <location>
        <begin position="169"/>
        <end position="186"/>
    </location>
</feature>
<feature type="region of interest" description="Disordered" evidence="1">
    <location>
        <begin position="166"/>
        <end position="186"/>
    </location>
</feature>
<feature type="region of interest" description="Disordered" evidence="1">
    <location>
        <begin position="314"/>
        <end position="394"/>
    </location>
</feature>
<reference evidence="2 3" key="1">
    <citation type="journal article" date="2021" name="Sci. Rep.">
        <title>Genome sequencing of the multicellular alga Astrephomene provides insights into convergent evolution of germ-soma differentiation.</title>
        <authorList>
            <person name="Yamashita S."/>
            <person name="Yamamoto K."/>
            <person name="Matsuzaki R."/>
            <person name="Suzuki S."/>
            <person name="Yamaguchi H."/>
            <person name="Hirooka S."/>
            <person name="Minakuchi Y."/>
            <person name="Miyagishima S."/>
            <person name="Kawachi M."/>
            <person name="Toyoda A."/>
            <person name="Nozaki H."/>
        </authorList>
    </citation>
    <scope>NUCLEOTIDE SEQUENCE [LARGE SCALE GENOMIC DNA]</scope>
    <source>
        <strain evidence="2 3">NIES-4017</strain>
    </source>
</reference>
<evidence type="ECO:0000256" key="1">
    <source>
        <dbReference type="SAM" id="MobiDB-lite"/>
    </source>
</evidence>
<accession>A0AAD3HRQ5</accession>
<dbReference type="InterPro" id="IPR051425">
    <property type="entry name" value="Formin_Homology"/>
</dbReference>
<keyword evidence="3" id="KW-1185">Reference proteome</keyword>
<feature type="compositionally biased region" description="Basic and acidic residues" evidence="1">
    <location>
        <begin position="660"/>
        <end position="671"/>
    </location>
</feature>
<feature type="compositionally biased region" description="Gly residues" evidence="1">
    <location>
        <begin position="722"/>
        <end position="739"/>
    </location>
</feature>
<dbReference type="AlphaFoldDB" id="A0AAD3HRQ5"/>
<feature type="region of interest" description="Disordered" evidence="1">
    <location>
        <begin position="1006"/>
        <end position="1129"/>
    </location>
</feature>